<dbReference type="GO" id="GO:0030246">
    <property type="term" value="F:carbohydrate binding"/>
    <property type="evidence" value="ECO:0007669"/>
    <property type="project" value="InterPro"/>
</dbReference>
<evidence type="ECO:0000313" key="2">
    <source>
        <dbReference type="EMBL" id="SCE94156.1"/>
    </source>
</evidence>
<keyword evidence="2" id="KW-0645">Protease</keyword>
<keyword evidence="2" id="KW-0378">Hydrolase</keyword>
<accession>A0A1C4WD43</accession>
<reference evidence="3" key="1">
    <citation type="submission" date="2016-06" db="EMBL/GenBank/DDBJ databases">
        <authorList>
            <person name="Varghese N."/>
            <person name="Submissions Spin"/>
        </authorList>
    </citation>
    <scope>NUCLEOTIDE SEQUENCE [LARGE SCALE GENOMIC DNA]</scope>
    <source>
        <strain evidence="3">DSM 43816</strain>
    </source>
</reference>
<dbReference type="OrthoDB" id="3632511at2"/>
<keyword evidence="1" id="KW-0732">Signal</keyword>
<dbReference type="GO" id="GO:0004180">
    <property type="term" value="F:carboxypeptidase activity"/>
    <property type="evidence" value="ECO:0007669"/>
    <property type="project" value="UniProtKB-KW"/>
</dbReference>
<protein>
    <submittedName>
        <fullName evidence="2">Carboxypeptidase regulatory-like domain-containing protein</fullName>
    </submittedName>
</protein>
<dbReference type="AlphaFoldDB" id="A0A1C4WD43"/>
<evidence type="ECO:0000256" key="1">
    <source>
        <dbReference type="SAM" id="SignalP"/>
    </source>
</evidence>
<dbReference type="SUPFAM" id="SSF49452">
    <property type="entry name" value="Starch-binding domain-like"/>
    <property type="match status" value="2"/>
</dbReference>
<dbReference type="EMBL" id="LT607413">
    <property type="protein sequence ID" value="SCE94156.1"/>
    <property type="molecule type" value="Genomic_DNA"/>
</dbReference>
<feature type="chain" id="PRO_5008706771" evidence="1">
    <location>
        <begin position="30"/>
        <end position="694"/>
    </location>
</feature>
<evidence type="ECO:0000313" key="3">
    <source>
        <dbReference type="Proteomes" id="UP000198253"/>
    </source>
</evidence>
<proteinExistence type="predicted"/>
<name>A0A1C4WD43_MICEC</name>
<feature type="signal peptide" evidence="1">
    <location>
        <begin position="1"/>
        <end position="29"/>
    </location>
</feature>
<sequence>MRLSLLRRTGLVGAVVASLIAPGAIPAQAAGTGTVSGRLTTSTGAGAADVSVYVYEPRNFFAIGWTHTDADGNWSVPDLAAGSYAVGFKLTDGPEQFYRQQTTPWDADRITVTADGATTVDEQLLPTGTISGQIRDTAGNPVVDLLLEARRVDTDEVVYTRTGPDGRYRMSAWVGTHRISFEPIEGLWQRQYVPGEIDEEEAGRYTVTAGSETVVDDTVLPTGSLSGTLTSATGTPIGDAYVGVNTVNMRGGADTRTAADGTFAVPTLLAGSYKIMFDTGDRQQYYDGKLTHEAADVVTVQGGQNTTVTESMLGTGSVQVAAVDSVTGAPIADFCVSPGGCSNGTGKVTVTELPEGRHDLYLYTNSRRYFARDLLGVRVRAGQTTQVSPKMRPGAVITTTVVDAQTGAALPDVCLAAFLPKRAALLDGYGNCSDRLGRISVGPLATGTYKLFATPSRDTYGRQWVGPAGGTGDERQATPVEATAGTVVTGPQVRIDRAGTVSGVVTDATTGAPLRDVFVSVLTGHPGVGAEDATTDEDGRYTLTKLGPYAWPVVFASRPYGYQWSGNAVSRFTATPVPVTAGGTTTHDMAMRAAGSRATGAVTTPDGTPFTGGYVVARSADTGDVAATDWVENGRYDMPVLGQQRVYFTYDLTLGEEFVSGTYKLPDADGVLRIARFTVPATGTLTADLVVSTG</sequence>
<keyword evidence="2" id="KW-0121">Carboxypeptidase</keyword>
<dbReference type="Gene3D" id="2.60.40.1120">
    <property type="entry name" value="Carboxypeptidase-like, regulatory domain"/>
    <property type="match status" value="3"/>
</dbReference>
<keyword evidence="3" id="KW-1185">Reference proteome</keyword>
<dbReference type="RefSeq" id="WP_088981451.1">
    <property type="nucleotide sequence ID" value="NZ_LT607413.1"/>
</dbReference>
<dbReference type="Pfam" id="PF13620">
    <property type="entry name" value="CarboxypepD_reg"/>
    <property type="match status" value="1"/>
</dbReference>
<dbReference type="InParanoid" id="A0A1C4WD43"/>
<dbReference type="InterPro" id="IPR013784">
    <property type="entry name" value="Carb-bd-like_fold"/>
</dbReference>
<gene>
    <name evidence="2" type="ORF">GA0070618_2080</name>
</gene>
<dbReference type="SUPFAM" id="SSF49464">
    <property type="entry name" value="Carboxypeptidase regulatory domain-like"/>
    <property type="match status" value="2"/>
</dbReference>
<dbReference type="Proteomes" id="UP000198253">
    <property type="component" value="Chromosome I"/>
</dbReference>
<organism evidence="2 3">
    <name type="scientific">Micromonospora echinospora</name>
    <name type="common">Micromonospora purpurea</name>
    <dbReference type="NCBI Taxonomy" id="1877"/>
    <lineage>
        <taxon>Bacteria</taxon>
        <taxon>Bacillati</taxon>
        <taxon>Actinomycetota</taxon>
        <taxon>Actinomycetes</taxon>
        <taxon>Micromonosporales</taxon>
        <taxon>Micromonosporaceae</taxon>
        <taxon>Micromonospora</taxon>
    </lineage>
</organism>
<dbReference type="InterPro" id="IPR008969">
    <property type="entry name" value="CarboxyPept-like_regulatory"/>
</dbReference>